<feature type="signal peptide" evidence="1">
    <location>
        <begin position="1"/>
        <end position="21"/>
    </location>
</feature>
<reference evidence="2 3" key="1">
    <citation type="submission" date="2017-03" db="EMBL/GenBank/DDBJ databases">
        <authorList>
            <person name="Afonso C.L."/>
            <person name="Miller P.J."/>
            <person name="Scott M.A."/>
            <person name="Spackman E."/>
            <person name="Goraichik I."/>
            <person name="Dimitrov K.M."/>
            <person name="Suarez D.L."/>
            <person name="Swayne D.E."/>
        </authorList>
    </citation>
    <scope>NUCLEOTIDE SEQUENCE [LARGE SCALE GENOMIC DNA]</scope>
    <source>
        <strain evidence="2 3">CECT 7023</strain>
    </source>
</reference>
<dbReference type="Pfam" id="PF06082">
    <property type="entry name" value="YjbH"/>
    <property type="match status" value="1"/>
</dbReference>
<dbReference type="AlphaFoldDB" id="A0A1Y5TKK7"/>
<protein>
    <recommendedName>
        <fullName evidence="4">Exopolysaccharide biosynthesis protein YbjH</fullName>
    </recommendedName>
</protein>
<evidence type="ECO:0000313" key="2">
    <source>
        <dbReference type="EMBL" id="SLN66117.1"/>
    </source>
</evidence>
<dbReference type="RefSeq" id="WP_085879933.1">
    <property type="nucleotide sequence ID" value="NZ_FWFZ01000018.1"/>
</dbReference>
<evidence type="ECO:0000313" key="3">
    <source>
        <dbReference type="Proteomes" id="UP000193900"/>
    </source>
</evidence>
<feature type="chain" id="PRO_5012667048" description="Exopolysaccharide biosynthesis protein YbjH" evidence="1">
    <location>
        <begin position="22"/>
        <end position="696"/>
    </location>
</feature>
<evidence type="ECO:0000256" key="1">
    <source>
        <dbReference type="SAM" id="SignalP"/>
    </source>
</evidence>
<dbReference type="InterPro" id="IPR010344">
    <property type="entry name" value="YbjH"/>
</dbReference>
<keyword evidence="3" id="KW-1185">Reference proteome</keyword>
<proteinExistence type="predicted"/>
<dbReference type="Proteomes" id="UP000193900">
    <property type="component" value="Unassembled WGS sequence"/>
</dbReference>
<evidence type="ECO:0008006" key="4">
    <source>
        <dbReference type="Google" id="ProtNLM"/>
    </source>
</evidence>
<accession>A0A1Y5TKK7</accession>
<organism evidence="2 3">
    <name type="scientific">Roseisalinus antarcticus</name>
    <dbReference type="NCBI Taxonomy" id="254357"/>
    <lineage>
        <taxon>Bacteria</taxon>
        <taxon>Pseudomonadati</taxon>
        <taxon>Pseudomonadota</taxon>
        <taxon>Alphaproteobacteria</taxon>
        <taxon>Rhodobacterales</taxon>
        <taxon>Roseobacteraceae</taxon>
        <taxon>Roseisalinus</taxon>
    </lineage>
</organism>
<gene>
    <name evidence="2" type="ORF">ROA7023_03131</name>
</gene>
<name>A0A1Y5TKK7_9RHOB</name>
<dbReference type="EMBL" id="FWFZ01000018">
    <property type="protein sequence ID" value="SLN66117.1"/>
    <property type="molecule type" value="Genomic_DNA"/>
</dbReference>
<sequence length="696" mass="76906">MRKYASASFLALCLSPCMAGAQTLSFYGTPGLVDMPTAASHADGNLSLTSSYAASTSRNTLSFQITPRLTGVFRYGRIEGFDDGNDRFDRSFDVHYRLIDQSRYFPAVAVGLRDFGGTGIYSSEYLVATKSFGERFALTGGIGWGRLAGRDPFDAPLGFLSDEFKTRPVAGAGGFSTTGQLDFDNWFRGDAAVFGGVSYRPNDRWTVVAEYSTDLYRLESEAGLVEVTSPYNFGVSYQFRSGLEVGAYSLYGTDAGVRLSYVIDPATPRRPGGIERAPAAYLPRDVVAAASWNRAPDGASLRQVIEQGLSDEGMPLEGFTTSAGVATVRLRNERWPSPAQAAGRAARVLANALPGSVERFRIVFVGNGLPLSVIELNRSDLYELQYAVDGDWRMLTRTRFSDGSNEDRGGERPGAYPKFDYNIGPYASLSYFDPDSPIRAELGVQLTASYTPQPGVILSGRVRQALTGNLDDQTRESDSVLPRVRSDSGIYNQQSELEISYLTGEYFFRPRPEMFGRVTAGYLEQMFGGVSSELLWYPTDSRLALGIEVNYVQQREFDGLFEFQDYDVWTGHGSAYYDFGNGFLGQLDVGRYLAGDWGTTVTVNREFNNGFKVGAFFTLTDVSFEDFGEGSFDKGIRIEIPATWLLGAPSQRTVSETFRPVLRDGGARLNVRNRLYDMTRDYRGAELSDEWGQFFR</sequence>
<keyword evidence="1" id="KW-0732">Signal</keyword>